<evidence type="ECO:0000259" key="1">
    <source>
        <dbReference type="Pfam" id="PF00534"/>
    </source>
</evidence>
<dbReference type="Gene3D" id="3.40.50.2000">
    <property type="entry name" value="Glycogen Phosphorylase B"/>
    <property type="match status" value="2"/>
</dbReference>
<reference evidence="2" key="1">
    <citation type="submission" date="2017-09" db="EMBL/GenBank/DDBJ databases">
        <authorList>
            <person name="Ehlers B."/>
            <person name="Leendertz F.H."/>
        </authorList>
    </citation>
    <scope>NUCLEOTIDE SEQUENCE [LARGE SCALE GENOMIC DNA]</scope>
    <source>
        <strain evidence="2">WG-1MB</strain>
    </source>
</reference>
<accession>A0A285GDU0</accession>
<dbReference type="Proteomes" id="UP000295404">
    <property type="component" value="Unassembled WGS sequence"/>
</dbReference>
<dbReference type="Pfam" id="PF00534">
    <property type="entry name" value="Glycos_transf_1"/>
    <property type="match status" value="1"/>
</dbReference>
<gene>
    <name evidence="3" type="ORF">C7960_0759</name>
    <name evidence="2" type="ORF">SAMN06295989_11144</name>
</gene>
<protein>
    <submittedName>
        <fullName evidence="3">Glycosyltransferase involved in cell wall biosynthesis</fullName>
    </submittedName>
    <submittedName>
        <fullName evidence="2">Glycosyltransferase involved in cell wall bisynthesis</fullName>
    </submittedName>
</protein>
<sequence length="389" mass="44827">MKILFLAPGLLYSQKRPFEKFKQLGTESEIYGISKELAKIGHDVYVIGRFRELSKTGHEIIEGVKFIDIKMPHLKDEIIYETGSLLLYSKLAMKTIKNINPDIINLNDRFSAYFVSKLNIPMTFVTHNPDAMEFYKDFSLENNFLNKYFFPFKKKIEEEVLSRSNMIIALNSDIQNYLYKKGFTNISLIPNGIDANKYRNEGDDNYILFAGRYNKVKGIEYLLQSFLRIHQNFSTTLLLVGSGTEEESIKKFTTTNNMEHKVKFVSTLDKIELRECLSKCSLFVLPSLFECMPVTLLEAMASGKTVIASDIAGPNDIIKHGHNGFLFEKQNTNELKKLLELCLSDKKLREKIGTNARTTIEEKYTFKQVAQQYIDNYEHIFKMNGNIAP</sequence>
<dbReference type="InterPro" id="IPR001296">
    <property type="entry name" value="Glyco_trans_1"/>
</dbReference>
<dbReference type="InterPro" id="IPR050194">
    <property type="entry name" value="Glycosyltransferase_grp1"/>
</dbReference>
<dbReference type="Proteomes" id="UP000217726">
    <property type="component" value="Unassembled WGS sequence"/>
</dbReference>
<keyword evidence="2" id="KW-0808">Transferase</keyword>
<evidence type="ECO:0000313" key="3">
    <source>
        <dbReference type="EMBL" id="TCL11595.1"/>
    </source>
</evidence>
<dbReference type="PANTHER" id="PTHR45947">
    <property type="entry name" value="SULFOQUINOVOSYL TRANSFERASE SQD2"/>
    <property type="match status" value="1"/>
</dbReference>
<proteinExistence type="predicted"/>
<evidence type="ECO:0000313" key="2">
    <source>
        <dbReference type="EMBL" id="SNY20656.1"/>
    </source>
</evidence>
<reference evidence="4" key="2">
    <citation type="submission" date="2017-09" db="EMBL/GenBank/DDBJ databases">
        <authorList>
            <person name="Varghese N."/>
            <person name="Submissions S."/>
        </authorList>
    </citation>
    <scope>NUCLEOTIDE SEQUENCE [LARGE SCALE GENOMIC DNA]</scope>
    <source>
        <strain evidence="4">WG-1MB</strain>
    </source>
</reference>
<dbReference type="PANTHER" id="PTHR45947:SF3">
    <property type="entry name" value="SULFOQUINOVOSYL TRANSFERASE SQD2"/>
    <property type="match status" value="1"/>
</dbReference>
<evidence type="ECO:0000313" key="5">
    <source>
        <dbReference type="Proteomes" id="UP000295404"/>
    </source>
</evidence>
<dbReference type="EMBL" id="OBDR01000011">
    <property type="protein sequence ID" value="SNY20656.1"/>
    <property type="molecule type" value="Genomic_DNA"/>
</dbReference>
<dbReference type="CDD" id="cd03801">
    <property type="entry name" value="GT4_PimA-like"/>
    <property type="match status" value="1"/>
</dbReference>
<dbReference type="EMBL" id="SMMS01000001">
    <property type="protein sequence ID" value="TCL11595.1"/>
    <property type="molecule type" value="Genomic_DNA"/>
</dbReference>
<evidence type="ECO:0000313" key="4">
    <source>
        <dbReference type="Proteomes" id="UP000217726"/>
    </source>
</evidence>
<dbReference type="RefSeq" id="WP_096712821.1">
    <property type="nucleotide sequence ID" value="NZ_OBDR01000011.1"/>
</dbReference>
<organism evidence="2 4">
    <name type="scientific">Methanohalophilus euhalobius</name>
    <dbReference type="NCBI Taxonomy" id="51203"/>
    <lineage>
        <taxon>Archaea</taxon>
        <taxon>Methanobacteriati</taxon>
        <taxon>Methanobacteriota</taxon>
        <taxon>Stenosarchaea group</taxon>
        <taxon>Methanomicrobia</taxon>
        <taxon>Methanosarcinales</taxon>
        <taxon>Methanosarcinaceae</taxon>
        <taxon>Methanohalophilus</taxon>
    </lineage>
</organism>
<feature type="domain" description="Glycosyl transferase family 1" evidence="1">
    <location>
        <begin position="196"/>
        <end position="358"/>
    </location>
</feature>
<name>A0A285GDU0_9EURY</name>
<dbReference type="AlphaFoldDB" id="A0A285GDU0"/>
<keyword evidence="4" id="KW-1185">Reference proteome</keyword>
<dbReference type="OrthoDB" id="131664at2157"/>
<reference evidence="3 5" key="3">
    <citation type="submission" date="2019-03" db="EMBL/GenBank/DDBJ databases">
        <title>Subsurface microbial communities from deep shales in Ohio and West Virginia, USA.</title>
        <authorList>
            <person name="Wrighton K."/>
        </authorList>
    </citation>
    <scope>NUCLEOTIDE SEQUENCE [LARGE SCALE GENOMIC DNA]</scope>
    <source>
        <strain evidence="3 5">WG1_MB</strain>
    </source>
</reference>
<dbReference type="GO" id="GO:0016757">
    <property type="term" value="F:glycosyltransferase activity"/>
    <property type="evidence" value="ECO:0007669"/>
    <property type="project" value="InterPro"/>
</dbReference>
<dbReference type="SUPFAM" id="SSF53756">
    <property type="entry name" value="UDP-Glycosyltransferase/glycogen phosphorylase"/>
    <property type="match status" value="1"/>
</dbReference>